<evidence type="ECO:0000313" key="1">
    <source>
        <dbReference type="EMBL" id="BDN84146.1"/>
    </source>
</evidence>
<organism evidence="1 2">
    <name type="scientific">Mycobacterium pseudoshottsii</name>
    <dbReference type="NCBI Taxonomy" id="265949"/>
    <lineage>
        <taxon>Bacteria</taxon>
        <taxon>Bacillati</taxon>
        <taxon>Actinomycetota</taxon>
        <taxon>Actinomycetes</taxon>
        <taxon>Mycobacteriales</taxon>
        <taxon>Mycobacteriaceae</taxon>
        <taxon>Mycobacterium</taxon>
        <taxon>Mycobacterium ulcerans group</taxon>
    </lineage>
</organism>
<name>A0A9N7LSW3_9MYCO</name>
<keyword evidence="2" id="KW-1185">Reference proteome</keyword>
<dbReference type="Proteomes" id="UP001058626">
    <property type="component" value="Chromosome"/>
</dbReference>
<accession>A0A9N7LSW3</accession>
<reference evidence="1" key="1">
    <citation type="submission" date="2022-06" db="EMBL/GenBank/DDBJ databases">
        <title>Complete genome sequence of Mycobacterium pseudoshottsii NJB1907-Z4.</title>
        <authorList>
            <person name="Komine T."/>
            <person name="Fukano H."/>
            <person name="Wada S."/>
        </authorList>
    </citation>
    <scope>NUCLEOTIDE SEQUENCE</scope>
    <source>
        <strain evidence="1">NJB1907-Z4</strain>
    </source>
</reference>
<evidence type="ECO:0000313" key="2">
    <source>
        <dbReference type="Proteomes" id="UP001058626"/>
    </source>
</evidence>
<dbReference type="EMBL" id="AP026367">
    <property type="protein sequence ID" value="BDN84146.1"/>
    <property type="molecule type" value="Genomic_DNA"/>
</dbReference>
<dbReference type="AlphaFoldDB" id="A0A9N7LSW3"/>
<sequence length="114" mass="12536">MPRQRQARKVEWAAWCCATGAAHSGCPVPPSAVSGRDLPPSRGHHTRWTLADCPKVASKHNDSAVHMVRGHCQSAAYWVPALAERTSGNHQAPARIRDVTIILNPKLSSYEYNE</sequence>
<protein>
    <submittedName>
        <fullName evidence="1">Uncharacterized protein</fullName>
    </submittedName>
</protein>
<gene>
    <name evidence="1" type="ORF">NJB1907Z4_C43610</name>
</gene>
<proteinExistence type="predicted"/>